<keyword evidence="2" id="KW-1185">Reference proteome</keyword>
<evidence type="ECO:0000313" key="1">
    <source>
        <dbReference type="EMBL" id="KAF0893930.1"/>
    </source>
</evidence>
<protein>
    <submittedName>
        <fullName evidence="1">Uncharacterized protein</fullName>
    </submittedName>
</protein>
<dbReference type="Proteomes" id="UP000479710">
    <property type="component" value="Unassembled WGS sequence"/>
</dbReference>
<comment type="caution">
    <text evidence="1">The sequence shown here is derived from an EMBL/GenBank/DDBJ whole genome shotgun (WGS) entry which is preliminary data.</text>
</comment>
<reference evidence="1 2" key="1">
    <citation type="submission" date="2019-11" db="EMBL/GenBank/DDBJ databases">
        <title>Whole genome sequence of Oryza granulata.</title>
        <authorList>
            <person name="Li W."/>
        </authorList>
    </citation>
    <scope>NUCLEOTIDE SEQUENCE [LARGE SCALE GENOMIC DNA]</scope>
    <source>
        <strain evidence="2">cv. Menghai</strain>
        <tissue evidence="1">Leaf</tissue>
    </source>
</reference>
<name>A0A6G1C181_9ORYZ</name>
<gene>
    <name evidence="1" type="ORF">E2562_031852</name>
</gene>
<sequence>MIKGARTLLQAPLLHYIFSCNQLLLGTNVHIWRERKVATEEPRLCGTWGWEREVATTDGGGEELRLRQQRKVVMVRCGPWRTAARPHMHLQVLTGSVYVDSKKPPRVVCREEKH</sequence>
<evidence type="ECO:0000313" key="2">
    <source>
        <dbReference type="Proteomes" id="UP000479710"/>
    </source>
</evidence>
<organism evidence="1 2">
    <name type="scientific">Oryza meyeriana var. granulata</name>
    <dbReference type="NCBI Taxonomy" id="110450"/>
    <lineage>
        <taxon>Eukaryota</taxon>
        <taxon>Viridiplantae</taxon>
        <taxon>Streptophyta</taxon>
        <taxon>Embryophyta</taxon>
        <taxon>Tracheophyta</taxon>
        <taxon>Spermatophyta</taxon>
        <taxon>Magnoliopsida</taxon>
        <taxon>Liliopsida</taxon>
        <taxon>Poales</taxon>
        <taxon>Poaceae</taxon>
        <taxon>BOP clade</taxon>
        <taxon>Oryzoideae</taxon>
        <taxon>Oryzeae</taxon>
        <taxon>Oryzinae</taxon>
        <taxon>Oryza</taxon>
        <taxon>Oryza meyeriana</taxon>
    </lineage>
</organism>
<accession>A0A6G1C181</accession>
<proteinExistence type="predicted"/>
<dbReference type="EMBL" id="SPHZ02000011">
    <property type="protein sequence ID" value="KAF0893930.1"/>
    <property type="molecule type" value="Genomic_DNA"/>
</dbReference>
<dbReference type="AlphaFoldDB" id="A0A6G1C181"/>